<dbReference type="PANTHER" id="PTHR34407">
    <property type="entry name" value="EXPRESSED PROTEIN"/>
    <property type="match status" value="1"/>
</dbReference>
<dbReference type="Proteomes" id="UP001305702">
    <property type="component" value="Chromosome"/>
</dbReference>
<evidence type="ECO:0000313" key="1">
    <source>
        <dbReference type="EMBL" id="WNQ13180.1"/>
    </source>
</evidence>
<dbReference type="SUPFAM" id="SSF52266">
    <property type="entry name" value="SGNH hydrolase"/>
    <property type="match status" value="1"/>
</dbReference>
<dbReference type="KEGG" id="paun:MJA45_09205"/>
<dbReference type="AlphaFoldDB" id="A0AA96RF47"/>
<dbReference type="GO" id="GO:0016787">
    <property type="term" value="F:hydrolase activity"/>
    <property type="evidence" value="ECO:0007669"/>
    <property type="project" value="UniProtKB-KW"/>
</dbReference>
<dbReference type="CDD" id="cd00229">
    <property type="entry name" value="SGNH_hydrolase"/>
    <property type="match status" value="1"/>
</dbReference>
<reference evidence="1 2" key="1">
    <citation type="submission" date="2022-02" db="EMBL/GenBank/DDBJ databases">
        <title>Paenibacillus sp. MBLB1776 Whole Genome Shotgun Sequencing.</title>
        <authorList>
            <person name="Hwang C.Y."/>
            <person name="Cho E.-S."/>
            <person name="Seo M.-J."/>
        </authorList>
    </citation>
    <scope>NUCLEOTIDE SEQUENCE [LARGE SCALE GENOMIC DNA]</scope>
    <source>
        <strain evidence="1 2">MBLB1776</strain>
    </source>
</reference>
<name>A0AA96RF47_9BACL</name>
<dbReference type="RefSeq" id="WP_315606960.1">
    <property type="nucleotide sequence ID" value="NZ_CP130318.1"/>
</dbReference>
<dbReference type="EMBL" id="CP130318">
    <property type="protein sequence ID" value="WNQ13180.1"/>
    <property type="molecule type" value="Genomic_DNA"/>
</dbReference>
<protein>
    <submittedName>
        <fullName evidence="1">SGNH/GDSL hydrolase family protein</fullName>
    </submittedName>
</protein>
<keyword evidence="2" id="KW-1185">Reference proteome</keyword>
<accession>A0AA96RF47</accession>
<gene>
    <name evidence="1" type="ORF">MJA45_09205</name>
</gene>
<dbReference type="InterPro" id="IPR036514">
    <property type="entry name" value="SGNH_hydro_sf"/>
</dbReference>
<sequence length="364" mass="41471">MEECRHRSQLYSLKRAIERKQLTIGFIGGSITDARPRHNWPEPVIAWFAECYPDVRLFVENAAIGATGSELGVFRAERDLIRRDCDLVFVEFAVNDQDMKPDARMRSREGLLRKLLADGKRDIVLTYTYSQAMYADMQEGRVPPSIADFEKLADHYRLGSVWMGLHAWNEVCKGRMSWEEWLPDGLHPTHRGSLSYAQSVIAFLERELEGAHASLGDEPQQPLLPEAYHPANWASAYALDFAQVELEGPWTIRRWPHLVWMDQVLHTSAVGARLAFSFQGRGLLLGFDFGKASAEFRYRLDGGPWELSERERPDWCGDQGWYRVSPIADDLPPGGHRFELEVIHGNRPDCRGTHLALALIGVIE</sequence>
<organism evidence="1 2">
    <name type="scientific">Paenibacillus aurantius</name>
    <dbReference type="NCBI Taxonomy" id="2918900"/>
    <lineage>
        <taxon>Bacteria</taxon>
        <taxon>Bacillati</taxon>
        <taxon>Bacillota</taxon>
        <taxon>Bacilli</taxon>
        <taxon>Bacillales</taxon>
        <taxon>Paenibacillaceae</taxon>
        <taxon>Paenibacillus</taxon>
    </lineage>
</organism>
<dbReference type="Gene3D" id="3.40.50.1110">
    <property type="entry name" value="SGNH hydrolase"/>
    <property type="match status" value="1"/>
</dbReference>
<proteinExistence type="predicted"/>
<dbReference type="PANTHER" id="PTHR34407:SF1">
    <property type="entry name" value="SGNH HYDROLASE-TYPE ESTERASE DOMAIN-CONTAINING PROTEIN"/>
    <property type="match status" value="1"/>
</dbReference>
<evidence type="ECO:0000313" key="2">
    <source>
        <dbReference type="Proteomes" id="UP001305702"/>
    </source>
</evidence>
<keyword evidence="1" id="KW-0378">Hydrolase</keyword>